<keyword evidence="9" id="KW-0378">Hydrolase</keyword>
<dbReference type="Pfam" id="PF02399">
    <property type="entry name" value="Herpes_ori_bp"/>
    <property type="match status" value="1"/>
</dbReference>
<proteinExistence type="inferred from homology"/>
<dbReference type="GO" id="GO:0004386">
    <property type="term" value="F:helicase activity"/>
    <property type="evidence" value="ECO:0007669"/>
    <property type="project" value="UniProtKB-KW"/>
</dbReference>
<evidence type="ECO:0000313" key="9">
    <source>
        <dbReference type="EMBL" id="APZ76302.1"/>
    </source>
</evidence>
<keyword evidence="5" id="KW-0067">ATP-binding</keyword>
<keyword evidence="9" id="KW-0347">Helicase</keyword>
<keyword evidence="10" id="KW-1185">Reference proteome</keyword>
<evidence type="ECO:0000256" key="5">
    <source>
        <dbReference type="ARBA" id="ARBA00022840"/>
    </source>
</evidence>
<dbReference type="KEGG" id="vg:30999428"/>
<dbReference type="GO" id="GO:0003688">
    <property type="term" value="F:DNA replication origin binding"/>
    <property type="evidence" value="ECO:0007669"/>
    <property type="project" value="InterPro"/>
</dbReference>
<name>A0A1P8VIZ2_9BETA</name>
<evidence type="ECO:0000259" key="8">
    <source>
        <dbReference type="SMART" id="SM00487"/>
    </source>
</evidence>
<feature type="compositionally biased region" description="Polar residues" evidence="7">
    <location>
        <begin position="756"/>
        <end position="777"/>
    </location>
</feature>
<comment type="similarity">
    <text evidence="1">Belongs to the herpesviridae OriBP family.</text>
</comment>
<keyword evidence="3" id="KW-0235">DNA replication</keyword>
<dbReference type="Proteomes" id="UP000202182">
    <property type="component" value="Segment"/>
</dbReference>
<organism evidence="9">
    <name type="scientific">Murid betaherpesvirus 3</name>
    <dbReference type="NCBI Taxonomy" id="2560603"/>
    <lineage>
        <taxon>Viruses</taxon>
        <taxon>Duplodnaviria</taxon>
        <taxon>Heunggongvirae</taxon>
        <taxon>Peploviricota</taxon>
        <taxon>Herviviricetes</taxon>
        <taxon>Herpesvirales</taxon>
        <taxon>Orthoherpesviridae</taxon>
        <taxon>Betaherpesvirinae</taxon>
        <taxon>Roseolovirus</taxon>
        <taxon>Roseolovirus muridbeta3</taxon>
    </lineage>
</organism>
<reference evidence="9" key="1">
    <citation type="submission" date="2016-12" db="EMBL/GenBank/DDBJ databases">
        <title>A murine herpesvirus closely related to ubiquitous human herpesviruses causes T-cell depletion.</title>
        <authorList>
            <person name="Patel S.J."/>
            <person name="Zhao G."/>
            <person name="Penna V.R."/>
            <person name="Park E."/>
            <person name="Lauron E.J."/>
            <person name="Harvey I.B."/>
            <person name="Beatty W.L."/>
            <person name="Plougastel-Douglas B."/>
            <person name="Poursine-Laurent J."/>
            <person name="Fremont D.H."/>
            <person name="Wang D."/>
            <person name="Yokoyama W.M."/>
        </authorList>
    </citation>
    <scope>NUCLEOTIDE SEQUENCE [LARGE SCALE GENOMIC DNA]</scope>
    <source>
        <strain evidence="9">YOK1</strain>
    </source>
</reference>
<dbReference type="GO" id="GO:0005524">
    <property type="term" value="F:ATP binding"/>
    <property type="evidence" value="ECO:0007669"/>
    <property type="project" value="UniProtKB-KW"/>
</dbReference>
<dbReference type="SMART" id="SM00487">
    <property type="entry name" value="DEXDc"/>
    <property type="match status" value="1"/>
</dbReference>
<dbReference type="EMBL" id="KY355735">
    <property type="protein sequence ID" value="APZ76302.1"/>
    <property type="molecule type" value="Genomic_DNA"/>
</dbReference>
<dbReference type="OrthoDB" id="680at10239"/>
<dbReference type="InterPro" id="IPR014001">
    <property type="entry name" value="Helicase_ATP-bd"/>
</dbReference>
<evidence type="ECO:0000256" key="3">
    <source>
        <dbReference type="ARBA" id="ARBA00022705"/>
    </source>
</evidence>
<dbReference type="SUPFAM" id="SSF52540">
    <property type="entry name" value="P-loop containing nucleoside triphosphate hydrolases"/>
    <property type="match status" value="1"/>
</dbReference>
<dbReference type="InterPro" id="IPR003450">
    <property type="entry name" value="Replication_origin-bd"/>
</dbReference>
<evidence type="ECO:0000256" key="7">
    <source>
        <dbReference type="SAM" id="MobiDB-lite"/>
    </source>
</evidence>
<evidence type="ECO:0000313" key="10">
    <source>
        <dbReference type="Proteomes" id="UP000202182"/>
    </source>
</evidence>
<keyword evidence="6" id="KW-0238">DNA-binding</keyword>
<sequence>MDEIMEQQLLKNCQILQDWFNLNTSDERLPDNVNTYLQNDSPVSFFNIPEPIKLVRAPIGSGKTTAMISWLNNCSPNDSVLIITYRKSIAADLQMKLIETGNPRFVLYSDIFTKEITNHPHLIIQIDSLHRLTSCYDIILMDEVMFIISQFFSKTMRYISHNDRLLLENLACAKHIIAMDTTLNNCFVYFMAKLRANTKIALINNSFTSVGFSARRAVFCATCYGDCGFFEILLNMIRQNKKVGIFCNTISAAEHLKEVISSAFPPIKILVVTSRQGQATSATLWPFYNVIIYNTIVSPSFQYTRLDFCALFCYIQMYKGGPDIVTIFQSMCRIRSLRDNVMYIYLNPSLIKLKDPAAPLLIPICTDSSIQSILSMNRDDFIKKCVKKTGNSSIIKDCFRPRYVIDRVTLNSLSDSFFLLCLLIENNLIPVRMIMDSNEKNHSFVEFFKTVINTCSYVPKRIDDRCSVKDEFIQIMSDKKITFDGVFYTNEIFKMHYNYLSSMTKLSELFISFECATLYIDKLMNPKFKFSLVNILATNYARQQTEHEKIEAYIKHLSSYIIYNDLLCTTYSKLTSETNLSDINILVDMASLGAEIIQEFNLASCTDIHVDIKPEDVVRVVEPREERMLSILQIIFSNHHVYYYKYNHRLLCNFSRIKNMKNPAPVASESHYLALLRAFFKAAYNMSIMKAKSRYDTKKPFRCMNKKDIEDKLNEWNVDKGNATKYRTLRKMMTEAKKKKCAEMVYKLIGDDVSASLKNGGSSRNRTWSQSSDSSQE</sequence>
<feature type="domain" description="Helicase ATP-binding" evidence="8">
    <location>
        <begin position="45"/>
        <end position="219"/>
    </location>
</feature>
<evidence type="ECO:0000256" key="6">
    <source>
        <dbReference type="ARBA" id="ARBA00023125"/>
    </source>
</evidence>
<dbReference type="GO" id="GO:0006260">
    <property type="term" value="P:DNA replication"/>
    <property type="evidence" value="ECO:0007669"/>
    <property type="project" value="UniProtKB-KW"/>
</dbReference>
<evidence type="ECO:0000256" key="4">
    <source>
        <dbReference type="ARBA" id="ARBA00022741"/>
    </source>
</evidence>
<evidence type="ECO:0000256" key="2">
    <source>
        <dbReference type="ARBA" id="ARBA00014069"/>
    </source>
</evidence>
<keyword evidence="4" id="KW-0547">Nucleotide-binding</keyword>
<dbReference type="Gene3D" id="3.40.50.300">
    <property type="entry name" value="P-loop containing nucleotide triphosphate hydrolases"/>
    <property type="match status" value="1"/>
</dbReference>
<evidence type="ECO:0000256" key="1">
    <source>
        <dbReference type="ARBA" id="ARBA00007195"/>
    </source>
</evidence>
<dbReference type="InterPro" id="IPR027417">
    <property type="entry name" value="P-loop_NTPase"/>
</dbReference>
<accession>A0A1P8VIZ2</accession>
<gene>
    <name evidence="9" type="primary">ORF87</name>
    <name evidence="9" type="ORF">MRV_0091</name>
</gene>
<protein>
    <recommendedName>
        <fullName evidence="2">Replication origin-binding protein</fullName>
    </recommendedName>
</protein>
<feature type="region of interest" description="Disordered" evidence="7">
    <location>
        <begin position="754"/>
        <end position="777"/>
    </location>
</feature>